<evidence type="ECO:0000313" key="7">
    <source>
        <dbReference type="EMBL" id="GAA2027867.1"/>
    </source>
</evidence>
<keyword evidence="3 6" id="KW-0812">Transmembrane</keyword>
<evidence type="ECO:0000313" key="8">
    <source>
        <dbReference type="Proteomes" id="UP001500751"/>
    </source>
</evidence>
<dbReference type="InterPro" id="IPR001727">
    <property type="entry name" value="GDT1-like"/>
</dbReference>
<feature type="transmembrane region" description="Helical" evidence="6">
    <location>
        <begin position="67"/>
        <end position="84"/>
    </location>
</feature>
<dbReference type="EMBL" id="BAAAQN010000013">
    <property type="protein sequence ID" value="GAA2027867.1"/>
    <property type="molecule type" value="Genomic_DNA"/>
</dbReference>
<reference evidence="7 8" key="1">
    <citation type="journal article" date="2019" name="Int. J. Syst. Evol. Microbiol.">
        <title>The Global Catalogue of Microorganisms (GCM) 10K type strain sequencing project: providing services to taxonomists for standard genome sequencing and annotation.</title>
        <authorList>
            <consortium name="The Broad Institute Genomics Platform"/>
            <consortium name="The Broad Institute Genome Sequencing Center for Infectious Disease"/>
            <person name="Wu L."/>
            <person name="Ma J."/>
        </authorList>
    </citation>
    <scope>NUCLEOTIDE SEQUENCE [LARGE SCALE GENOMIC DNA]</scope>
    <source>
        <strain evidence="7 8">JCM 16014</strain>
    </source>
</reference>
<comment type="similarity">
    <text evidence="2 6">Belongs to the GDT1 family.</text>
</comment>
<comment type="caution">
    <text evidence="6">Lacks conserved residue(s) required for the propagation of feature annotation.</text>
</comment>
<evidence type="ECO:0000256" key="5">
    <source>
        <dbReference type="ARBA" id="ARBA00023136"/>
    </source>
</evidence>
<evidence type="ECO:0000256" key="3">
    <source>
        <dbReference type="ARBA" id="ARBA00022692"/>
    </source>
</evidence>
<protein>
    <recommendedName>
        <fullName evidence="6">GDT1 family protein</fullName>
    </recommendedName>
</protein>
<evidence type="ECO:0000256" key="1">
    <source>
        <dbReference type="ARBA" id="ARBA00004141"/>
    </source>
</evidence>
<dbReference type="PANTHER" id="PTHR12608">
    <property type="entry name" value="TRANSMEMBRANE PROTEIN HTP-1 RELATED"/>
    <property type="match status" value="1"/>
</dbReference>
<evidence type="ECO:0000256" key="2">
    <source>
        <dbReference type="ARBA" id="ARBA00009190"/>
    </source>
</evidence>
<keyword evidence="5 6" id="KW-0472">Membrane</keyword>
<keyword evidence="8" id="KW-1185">Reference proteome</keyword>
<feature type="transmembrane region" description="Helical" evidence="6">
    <location>
        <begin position="143"/>
        <end position="163"/>
    </location>
</feature>
<feature type="transmembrane region" description="Helical" evidence="6">
    <location>
        <begin position="175"/>
        <end position="196"/>
    </location>
</feature>
<evidence type="ECO:0000256" key="6">
    <source>
        <dbReference type="RuleBase" id="RU365102"/>
    </source>
</evidence>
<proteinExistence type="inferred from homology"/>
<sequence length="198" mass="20249">MNFAALLTTLGVVFLAELPDKTAIASLVLGTKYRPTWVFCGVAAGFAVHVVLAVAAGSLLSLIPQRPLEAIVAVLFLLGAVLMLRSHGAEEGEEEAEEAPDLGAGAGFGKVAWTSFGVIMVAEFGDLTQIVTANLAAKYGDPLAVGIGATLGLWAVGALAIIGGRGLLKVLPLHLIVRVAALVMVLLAGISLWKAIAG</sequence>
<dbReference type="Proteomes" id="UP001500751">
    <property type="component" value="Unassembled WGS sequence"/>
</dbReference>
<accession>A0ABN2U3R1</accession>
<gene>
    <name evidence="7" type="ORF">GCM10009839_28550</name>
</gene>
<name>A0ABN2U3R1_9ACTN</name>
<comment type="subcellular location">
    <subcellularLocation>
        <location evidence="1 6">Membrane</location>
        <topology evidence="1 6">Multi-pass membrane protein</topology>
    </subcellularLocation>
</comment>
<comment type="caution">
    <text evidence="7">The sequence shown here is derived from an EMBL/GenBank/DDBJ whole genome shotgun (WGS) entry which is preliminary data.</text>
</comment>
<dbReference type="RefSeq" id="WP_344666049.1">
    <property type="nucleotide sequence ID" value="NZ_BAAAQN010000013.1"/>
</dbReference>
<feature type="transmembrane region" description="Helical" evidence="6">
    <location>
        <begin position="35"/>
        <end position="60"/>
    </location>
</feature>
<organism evidence="7 8">
    <name type="scientific">Catenulispora yoronensis</name>
    <dbReference type="NCBI Taxonomy" id="450799"/>
    <lineage>
        <taxon>Bacteria</taxon>
        <taxon>Bacillati</taxon>
        <taxon>Actinomycetota</taxon>
        <taxon>Actinomycetes</taxon>
        <taxon>Catenulisporales</taxon>
        <taxon>Catenulisporaceae</taxon>
        <taxon>Catenulispora</taxon>
    </lineage>
</organism>
<evidence type="ECO:0000256" key="4">
    <source>
        <dbReference type="ARBA" id="ARBA00022989"/>
    </source>
</evidence>
<keyword evidence="4 6" id="KW-1133">Transmembrane helix</keyword>
<dbReference type="PANTHER" id="PTHR12608:SF1">
    <property type="entry name" value="TRANSMEMBRANE PROTEIN 165"/>
    <property type="match status" value="1"/>
</dbReference>
<dbReference type="Pfam" id="PF01169">
    <property type="entry name" value="GDT1"/>
    <property type="match status" value="2"/>
</dbReference>